<dbReference type="EMBL" id="CP042817">
    <property type="protein sequence ID" value="QEJ98782.1"/>
    <property type="molecule type" value="Genomic_DNA"/>
</dbReference>
<evidence type="ECO:0000313" key="1">
    <source>
        <dbReference type="EMBL" id="QEJ98782.1"/>
    </source>
</evidence>
<dbReference type="Proteomes" id="UP000323594">
    <property type="component" value="Chromosome"/>
</dbReference>
<protein>
    <submittedName>
        <fullName evidence="1">Uncharacterized protein</fullName>
    </submittedName>
</protein>
<gene>
    <name evidence="1" type="ORF">FUT82_12775</name>
</gene>
<proteinExistence type="predicted"/>
<dbReference type="AlphaFoldDB" id="A0AAE6IV35"/>
<evidence type="ECO:0000313" key="2">
    <source>
        <dbReference type="Proteomes" id="UP000323594"/>
    </source>
</evidence>
<reference evidence="1 2" key="1">
    <citation type="submission" date="2019-08" db="EMBL/GenBank/DDBJ databases">
        <authorList>
            <person name="Kuhnert P."/>
        </authorList>
    </citation>
    <scope>NUCLEOTIDE SEQUENCE [LARGE SCALE GENOMIC DNA]</scope>
    <source>
        <strain evidence="1 2">B36.5</strain>
    </source>
</reference>
<sequence length="62" mass="7196">MQIQHYYGKLLTVAQFQTMFCPILLRKQAKLVGEPKIELPRVRPCAVSSSFYGTFYGFCKVY</sequence>
<organism evidence="1 2">
    <name type="scientific">Treponema phagedenis</name>
    <dbReference type="NCBI Taxonomy" id="162"/>
    <lineage>
        <taxon>Bacteria</taxon>
        <taxon>Pseudomonadati</taxon>
        <taxon>Spirochaetota</taxon>
        <taxon>Spirochaetia</taxon>
        <taxon>Spirochaetales</taxon>
        <taxon>Treponemataceae</taxon>
        <taxon>Treponema</taxon>
    </lineage>
</organism>
<name>A0AAE6IV35_TREPH</name>
<accession>A0AAE6IV35</accession>